<dbReference type="Proteomes" id="UP001229421">
    <property type="component" value="Unassembled WGS sequence"/>
</dbReference>
<protein>
    <recommendedName>
        <fullName evidence="3">Nuclease HARBI1</fullName>
    </recommendedName>
</protein>
<name>A0AAD8NA82_TARER</name>
<reference evidence="1" key="1">
    <citation type="journal article" date="2023" name="bioRxiv">
        <title>Improved chromosome-level genome assembly for marigold (Tagetes erecta).</title>
        <authorList>
            <person name="Jiang F."/>
            <person name="Yuan L."/>
            <person name="Wang S."/>
            <person name="Wang H."/>
            <person name="Xu D."/>
            <person name="Wang A."/>
            <person name="Fan W."/>
        </authorList>
    </citation>
    <scope>NUCLEOTIDE SEQUENCE</scope>
    <source>
        <strain evidence="1">WSJ</strain>
        <tissue evidence="1">Leaf</tissue>
    </source>
</reference>
<dbReference type="Pfam" id="PF04827">
    <property type="entry name" value="Plant_tran"/>
    <property type="match status" value="1"/>
</dbReference>
<dbReference type="PANTHER" id="PTHR47150:SF7">
    <property type="entry name" value="NUCLEASE"/>
    <property type="match status" value="1"/>
</dbReference>
<gene>
    <name evidence="1" type="ORF">QVD17_39492</name>
</gene>
<dbReference type="EMBL" id="JAUHHV010000011">
    <property type="protein sequence ID" value="KAK1407865.1"/>
    <property type="molecule type" value="Genomic_DNA"/>
</dbReference>
<organism evidence="1 2">
    <name type="scientific">Tagetes erecta</name>
    <name type="common">African marigold</name>
    <dbReference type="NCBI Taxonomy" id="13708"/>
    <lineage>
        <taxon>Eukaryota</taxon>
        <taxon>Viridiplantae</taxon>
        <taxon>Streptophyta</taxon>
        <taxon>Embryophyta</taxon>
        <taxon>Tracheophyta</taxon>
        <taxon>Spermatophyta</taxon>
        <taxon>Magnoliopsida</taxon>
        <taxon>eudicotyledons</taxon>
        <taxon>Gunneridae</taxon>
        <taxon>Pentapetalae</taxon>
        <taxon>asterids</taxon>
        <taxon>campanulids</taxon>
        <taxon>Asterales</taxon>
        <taxon>Asteraceae</taxon>
        <taxon>Asteroideae</taxon>
        <taxon>Heliantheae alliance</taxon>
        <taxon>Tageteae</taxon>
        <taxon>Tagetes</taxon>
    </lineage>
</organism>
<dbReference type="InterPro" id="IPR006912">
    <property type="entry name" value="Harbinger_derived_prot"/>
</dbReference>
<comment type="caution">
    <text evidence="1">The sequence shown here is derived from an EMBL/GenBank/DDBJ whole genome shotgun (WGS) entry which is preliminary data.</text>
</comment>
<sequence>MSTGNDGMPINIPHMLTQMFEQLIDDDVEELALQLFELDHEEGSSSQRRKKRKEIDRDRVGGDERLWNDYFAPSPVYDESFFRRRFRMRIRLFNRIVTDLSVPGSHWKYFTQRYDAVGRKGFSPIQKCTCAIRQLAYGATADQCDEYIRIGESTALECLHKFCRSIVEIYSPVYLRRPTQDDVERLLAKHEEHHGFPGMLGSIDCMHWSWRNCPTSWRGQYTRGDHGHPTIMLEAVASYDLWIWHAFFGVAGSNNDINVLNQSPLFNQVLEGNAPQCNFTVNGHDYDKGYYLADGIYPEWATLVKSFTYPPKNNLKMKYYKKRQESSRKDVERAFGVLQGRWAMIRGAGRSSTIPVLGDIMHACIILHNMIVEDEGRSITNWAREDHEPDPESYNNGAPSQFQTQLERYANLRSQEAHQALRNDLIEHLWANKVQHD</sequence>
<proteinExistence type="predicted"/>
<evidence type="ECO:0000313" key="1">
    <source>
        <dbReference type="EMBL" id="KAK1407865.1"/>
    </source>
</evidence>
<dbReference type="PANTHER" id="PTHR47150">
    <property type="entry name" value="OS12G0169200 PROTEIN"/>
    <property type="match status" value="1"/>
</dbReference>
<evidence type="ECO:0000313" key="2">
    <source>
        <dbReference type="Proteomes" id="UP001229421"/>
    </source>
</evidence>
<keyword evidence="2" id="KW-1185">Reference proteome</keyword>
<dbReference type="AlphaFoldDB" id="A0AAD8NA82"/>
<evidence type="ECO:0008006" key="3">
    <source>
        <dbReference type="Google" id="ProtNLM"/>
    </source>
</evidence>
<accession>A0AAD8NA82</accession>